<feature type="domain" description="Acyltransferase 3" evidence="2">
    <location>
        <begin position="17"/>
        <end position="86"/>
    </location>
</feature>
<dbReference type="GO" id="GO:0009103">
    <property type="term" value="P:lipopolysaccharide biosynthetic process"/>
    <property type="evidence" value="ECO:0007669"/>
    <property type="project" value="TreeGrafter"/>
</dbReference>
<organism evidence="3 4">
    <name type="scientific">Streptomyces dysideae</name>
    <dbReference type="NCBI Taxonomy" id="909626"/>
    <lineage>
        <taxon>Bacteria</taxon>
        <taxon>Bacillati</taxon>
        <taxon>Actinomycetota</taxon>
        <taxon>Actinomycetes</taxon>
        <taxon>Kitasatosporales</taxon>
        <taxon>Streptomycetaceae</taxon>
        <taxon>Streptomyces</taxon>
    </lineage>
</organism>
<proteinExistence type="predicted"/>
<dbReference type="GO" id="GO:0016020">
    <property type="term" value="C:membrane"/>
    <property type="evidence" value="ECO:0007669"/>
    <property type="project" value="TreeGrafter"/>
</dbReference>
<dbReference type="STRING" id="909626.AQJ91_09280"/>
<evidence type="ECO:0000313" key="4">
    <source>
        <dbReference type="Proteomes" id="UP000053260"/>
    </source>
</evidence>
<sequence length="89" mass="9559">MSASRPAPSSKPFVRRDIQGLRGLAITLVVLAHAGIPYVAGGYVGVDVFFVISGFLITSGLLRETGRTGSLSLRRFYARRAVRILPLAT</sequence>
<dbReference type="GO" id="GO:0016747">
    <property type="term" value="F:acyltransferase activity, transferring groups other than amino-acyl groups"/>
    <property type="evidence" value="ECO:0007669"/>
    <property type="project" value="InterPro"/>
</dbReference>
<dbReference type="Proteomes" id="UP000053260">
    <property type="component" value="Unassembled WGS sequence"/>
</dbReference>
<evidence type="ECO:0000259" key="2">
    <source>
        <dbReference type="Pfam" id="PF01757"/>
    </source>
</evidence>
<feature type="transmembrane region" description="Helical" evidence="1">
    <location>
        <begin position="21"/>
        <end position="40"/>
    </location>
</feature>
<evidence type="ECO:0000256" key="1">
    <source>
        <dbReference type="SAM" id="Phobius"/>
    </source>
</evidence>
<dbReference type="AlphaFoldDB" id="A0A101V2V0"/>
<evidence type="ECO:0000313" key="3">
    <source>
        <dbReference type="EMBL" id="KUO21505.1"/>
    </source>
</evidence>
<protein>
    <recommendedName>
        <fullName evidence="2">Acyltransferase 3 domain-containing protein</fullName>
    </recommendedName>
</protein>
<comment type="caution">
    <text evidence="3">The sequence shown here is derived from an EMBL/GenBank/DDBJ whole genome shotgun (WGS) entry which is preliminary data.</text>
</comment>
<keyword evidence="1" id="KW-1133">Transmembrane helix</keyword>
<dbReference type="PANTHER" id="PTHR23028">
    <property type="entry name" value="ACETYLTRANSFERASE"/>
    <property type="match status" value="1"/>
</dbReference>
<dbReference type="InterPro" id="IPR002656">
    <property type="entry name" value="Acyl_transf_3_dom"/>
</dbReference>
<reference evidence="3 4" key="1">
    <citation type="submission" date="2015-10" db="EMBL/GenBank/DDBJ databases">
        <title>Draft genome sequence of Streptomyces sp. RV15, isolated from a marine sponge.</title>
        <authorList>
            <person name="Ruckert C."/>
            <person name="Abdelmohsen U.R."/>
            <person name="Winkler A."/>
            <person name="Hentschel U."/>
            <person name="Kalinowski J."/>
            <person name="Kampfer P."/>
            <person name="Glaeser S."/>
        </authorList>
    </citation>
    <scope>NUCLEOTIDE SEQUENCE [LARGE SCALE GENOMIC DNA]</scope>
    <source>
        <strain evidence="3 4">RV15</strain>
    </source>
</reference>
<dbReference type="EMBL" id="LMXB01000024">
    <property type="protein sequence ID" value="KUO21505.1"/>
    <property type="molecule type" value="Genomic_DNA"/>
</dbReference>
<keyword evidence="4" id="KW-1185">Reference proteome</keyword>
<dbReference type="Pfam" id="PF01757">
    <property type="entry name" value="Acyl_transf_3"/>
    <property type="match status" value="1"/>
</dbReference>
<keyword evidence="1" id="KW-0472">Membrane</keyword>
<dbReference type="PANTHER" id="PTHR23028:SF53">
    <property type="entry name" value="ACYL_TRANSF_3 DOMAIN-CONTAINING PROTEIN"/>
    <property type="match status" value="1"/>
</dbReference>
<name>A0A101V2V0_9ACTN</name>
<accession>A0A101V2V0</accession>
<dbReference type="InterPro" id="IPR050879">
    <property type="entry name" value="Acyltransferase_3"/>
</dbReference>
<feature type="transmembrane region" description="Helical" evidence="1">
    <location>
        <begin position="46"/>
        <end position="65"/>
    </location>
</feature>
<keyword evidence="1" id="KW-0812">Transmembrane</keyword>
<gene>
    <name evidence="3" type="ORF">AQJ91_09280</name>
</gene>